<dbReference type="InterPro" id="IPR028909">
    <property type="entry name" value="bL21-like"/>
</dbReference>
<keyword evidence="4 5" id="KW-0699">rRNA-binding</keyword>
<reference evidence="7" key="1">
    <citation type="submission" date="2020-09" db="EMBL/GenBank/DDBJ databases">
        <title>Rhizobia associated with sainfoin plants.</title>
        <authorList>
            <person name="Asharfi S."/>
            <person name="Kuzmanovic N."/>
            <person name="Bunk B."/>
            <person name="Sproeer C."/>
            <person name="Becker M."/>
            <person name="Thuenen T."/>
        </authorList>
    </citation>
    <scope>NUCLEOTIDE SEQUENCE</scope>
    <source>
        <strain evidence="7">OM4</strain>
    </source>
</reference>
<dbReference type="SUPFAM" id="SSF141091">
    <property type="entry name" value="L21p-like"/>
    <property type="match status" value="1"/>
</dbReference>
<gene>
    <name evidence="4" type="primary">rplU</name>
    <name evidence="7" type="ORF">IHQ72_05580</name>
</gene>
<dbReference type="InterPro" id="IPR001787">
    <property type="entry name" value="Ribosomal_bL21"/>
</dbReference>
<comment type="subunit">
    <text evidence="4">Part of the 50S ribosomal subunit. Contacts protein L20.</text>
</comment>
<comment type="similarity">
    <text evidence="1 4 5">Belongs to the bacterial ribosomal protein bL21 family.</text>
</comment>
<keyword evidence="3 4" id="KW-0687">Ribonucleoprotein</keyword>
<dbReference type="Gene3D" id="1.10.150.20">
    <property type="entry name" value="5' to 3' exonuclease, C-terminal subdomain"/>
    <property type="match status" value="1"/>
</dbReference>
<organism evidence="7 8">
    <name type="scientific">Mesorhizobium onobrychidis</name>
    <dbReference type="NCBI Taxonomy" id="2775404"/>
    <lineage>
        <taxon>Bacteria</taxon>
        <taxon>Pseudomonadati</taxon>
        <taxon>Pseudomonadota</taxon>
        <taxon>Alphaproteobacteria</taxon>
        <taxon>Hyphomicrobiales</taxon>
        <taxon>Phyllobacteriaceae</taxon>
        <taxon>Mesorhizobium</taxon>
    </lineage>
</organism>
<dbReference type="PANTHER" id="PTHR21349:SF0">
    <property type="entry name" value="LARGE RIBOSOMAL SUBUNIT PROTEIN BL21M"/>
    <property type="match status" value="1"/>
</dbReference>
<keyword evidence="8" id="KW-1185">Reference proteome</keyword>
<evidence type="ECO:0000313" key="7">
    <source>
        <dbReference type="EMBL" id="UVC16636.1"/>
    </source>
</evidence>
<keyword evidence="2 4" id="KW-0689">Ribosomal protein</keyword>
<keyword evidence="4 5" id="KW-0694">RNA-binding</keyword>
<dbReference type="PANTHER" id="PTHR21349">
    <property type="entry name" value="50S RIBOSOMAL PROTEIN L21"/>
    <property type="match status" value="1"/>
</dbReference>
<accession>A0ABY5QZJ1</accession>
<evidence type="ECO:0000256" key="3">
    <source>
        <dbReference type="ARBA" id="ARBA00023274"/>
    </source>
</evidence>
<evidence type="ECO:0000256" key="1">
    <source>
        <dbReference type="ARBA" id="ARBA00008563"/>
    </source>
</evidence>
<dbReference type="Proteomes" id="UP001058098">
    <property type="component" value="Chromosome"/>
</dbReference>
<dbReference type="GO" id="GO:0005840">
    <property type="term" value="C:ribosome"/>
    <property type="evidence" value="ECO:0007669"/>
    <property type="project" value="UniProtKB-KW"/>
</dbReference>
<dbReference type="NCBIfam" id="NF008916">
    <property type="entry name" value="PRK12278.1-4"/>
    <property type="match status" value="1"/>
</dbReference>
<evidence type="ECO:0000256" key="6">
    <source>
        <dbReference type="SAM" id="MobiDB-lite"/>
    </source>
</evidence>
<dbReference type="InterPro" id="IPR036164">
    <property type="entry name" value="bL21-like_sf"/>
</dbReference>
<dbReference type="HAMAP" id="MF_01363">
    <property type="entry name" value="Ribosomal_bL21"/>
    <property type="match status" value="1"/>
</dbReference>
<evidence type="ECO:0000256" key="5">
    <source>
        <dbReference type="RuleBase" id="RU000562"/>
    </source>
</evidence>
<name>A0ABY5QZJ1_9HYPH</name>
<protein>
    <recommendedName>
        <fullName evidence="4">Large ribosomal subunit protein bL21</fullName>
    </recommendedName>
</protein>
<dbReference type="Pfam" id="PF00829">
    <property type="entry name" value="Ribosomal_L21p"/>
    <property type="match status" value="1"/>
</dbReference>
<dbReference type="RefSeq" id="WP_258121542.1">
    <property type="nucleotide sequence ID" value="NZ_CP062229.1"/>
</dbReference>
<sequence>MFAVIKTGGKQYRVAANDLLKIEKVEGQVGDIVEIGHVLAHGEGENVTFGAPFVDGALVTAEVVEQGKNRTVIAFKKRRRQNSRRKIGHRQLLTTVRIAEILLGGASPTKKAAAKTEAKAEVAAKAEAKAEAAPKTEAKAEAAPKKEAKASETAAPLFKAPKGEPDVLTVIKGIGPVAAGQLNEQGITTFAQIAKLSDKDIAKIDEHMPFSADQIMDWREQAKELAKK</sequence>
<feature type="region of interest" description="Disordered" evidence="6">
    <location>
        <begin position="128"/>
        <end position="158"/>
    </location>
</feature>
<dbReference type="EMBL" id="CP062229">
    <property type="protein sequence ID" value="UVC16636.1"/>
    <property type="molecule type" value="Genomic_DNA"/>
</dbReference>
<feature type="compositionally biased region" description="Basic and acidic residues" evidence="6">
    <location>
        <begin position="128"/>
        <end position="150"/>
    </location>
</feature>
<evidence type="ECO:0000256" key="4">
    <source>
        <dbReference type="HAMAP-Rule" id="MF_01363"/>
    </source>
</evidence>
<comment type="function">
    <text evidence="4 5">This protein binds to 23S rRNA in the presence of protein L20.</text>
</comment>
<proteinExistence type="inferred from homology"/>
<evidence type="ECO:0000313" key="8">
    <source>
        <dbReference type="Proteomes" id="UP001058098"/>
    </source>
</evidence>
<evidence type="ECO:0000256" key="2">
    <source>
        <dbReference type="ARBA" id="ARBA00022980"/>
    </source>
</evidence>
<dbReference type="NCBIfam" id="TIGR00061">
    <property type="entry name" value="L21"/>
    <property type="match status" value="1"/>
</dbReference>